<reference evidence="1 2" key="1">
    <citation type="submission" date="2017-09" db="EMBL/GenBank/DDBJ databases">
        <authorList>
            <person name="Varghese N."/>
            <person name="Submissions S."/>
        </authorList>
    </citation>
    <scope>NUCLEOTIDE SEQUENCE [LARGE SCALE GENOMIC DNA]</scope>
    <source>
        <strain evidence="1 2">OK806</strain>
    </source>
</reference>
<gene>
    <name evidence="1" type="ORF">SAMN05446927_8403</name>
</gene>
<dbReference type="Proteomes" id="UP000219522">
    <property type="component" value="Unassembled WGS sequence"/>
</dbReference>
<keyword evidence="2" id="KW-1185">Reference proteome</keyword>
<organism evidence="1 2">
    <name type="scientific">Caballeronia arationis</name>
    <dbReference type="NCBI Taxonomy" id="1777142"/>
    <lineage>
        <taxon>Bacteria</taxon>
        <taxon>Pseudomonadati</taxon>
        <taxon>Pseudomonadota</taxon>
        <taxon>Betaproteobacteria</taxon>
        <taxon>Burkholderiales</taxon>
        <taxon>Burkholderiaceae</taxon>
        <taxon>Caballeronia</taxon>
    </lineage>
</organism>
<sequence length="103" mass="11027">MAFTIDASSIVFKQTCRGINATAVILADGGKRVGEIHDVAEKIAADVKFVGADARDAFAAEARRLHPVVLGRADHSDDIFISEYARVLLADAEKLLLSELSSN</sequence>
<protein>
    <submittedName>
        <fullName evidence="1">Uncharacterized protein</fullName>
    </submittedName>
</protein>
<evidence type="ECO:0000313" key="2">
    <source>
        <dbReference type="Proteomes" id="UP000219522"/>
    </source>
</evidence>
<name>A0A7Z7N756_9BURK</name>
<evidence type="ECO:0000313" key="1">
    <source>
        <dbReference type="EMBL" id="SOE91476.1"/>
    </source>
</evidence>
<dbReference type="RefSeq" id="WP_097191112.1">
    <property type="nucleotide sequence ID" value="NZ_OCSU01000004.1"/>
</dbReference>
<accession>A0A7Z7N756</accession>
<comment type="caution">
    <text evidence="1">The sequence shown here is derived from an EMBL/GenBank/DDBJ whole genome shotgun (WGS) entry which is preliminary data.</text>
</comment>
<dbReference type="EMBL" id="OCSU01000004">
    <property type="protein sequence ID" value="SOE91476.1"/>
    <property type="molecule type" value="Genomic_DNA"/>
</dbReference>
<dbReference type="AlphaFoldDB" id="A0A7Z7N756"/>
<proteinExistence type="predicted"/>